<evidence type="ECO:0000313" key="2">
    <source>
        <dbReference type="Proteomes" id="UP000287651"/>
    </source>
</evidence>
<dbReference type="EMBL" id="AMZH03000460">
    <property type="protein sequence ID" value="RRT83627.1"/>
    <property type="molecule type" value="Genomic_DNA"/>
</dbReference>
<dbReference type="Proteomes" id="UP000287651">
    <property type="component" value="Unassembled WGS sequence"/>
</dbReference>
<reference evidence="1 2" key="1">
    <citation type="journal article" date="2014" name="Agronomy (Basel)">
        <title>A Draft Genome Sequence for Ensete ventricosum, the Drought-Tolerant Tree Against Hunger.</title>
        <authorList>
            <person name="Harrison J."/>
            <person name="Moore K.A."/>
            <person name="Paszkiewicz K."/>
            <person name="Jones T."/>
            <person name="Grant M."/>
            <person name="Ambacheew D."/>
            <person name="Muzemil S."/>
            <person name="Studholme D.J."/>
        </authorList>
    </citation>
    <scope>NUCLEOTIDE SEQUENCE [LARGE SCALE GENOMIC DNA]</scope>
</reference>
<proteinExistence type="predicted"/>
<comment type="caution">
    <text evidence="1">The sequence shown here is derived from an EMBL/GenBank/DDBJ whole genome shotgun (WGS) entry which is preliminary data.</text>
</comment>
<evidence type="ECO:0000313" key="1">
    <source>
        <dbReference type="EMBL" id="RRT83627.1"/>
    </source>
</evidence>
<accession>A0A427B5A6</accession>
<protein>
    <submittedName>
        <fullName evidence="1">Uncharacterized protein</fullName>
    </submittedName>
</protein>
<organism evidence="1 2">
    <name type="scientific">Ensete ventricosum</name>
    <name type="common">Abyssinian banana</name>
    <name type="synonym">Musa ensete</name>
    <dbReference type="NCBI Taxonomy" id="4639"/>
    <lineage>
        <taxon>Eukaryota</taxon>
        <taxon>Viridiplantae</taxon>
        <taxon>Streptophyta</taxon>
        <taxon>Embryophyta</taxon>
        <taxon>Tracheophyta</taxon>
        <taxon>Spermatophyta</taxon>
        <taxon>Magnoliopsida</taxon>
        <taxon>Liliopsida</taxon>
        <taxon>Zingiberales</taxon>
        <taxon>Musaceae</taxon>
        <taxon>Ensete</taxon>
    </lineage>
</organism>
<gene>
    <name evidence="1" type="ORF">B296_00001765</name>
</gene>
<sequence>MASQRNPNTDPDDLVDGFSNCMGGTCTGGGGGGEGVAFPGKGATFTGLAVRGLTLGASEGLGARGGVMNTVYLPALPINGGGSGASRGSAAAMAVVDEEEDQEKEGEGPAAGRFVGLRLGLQERRRRSPWGGRWSRRHYCGWRRPSF</sequence>
<name>A0A427B5A6_ENSVE</name>
<dbReference type="AlphaFoldDB" id="A0A427B5A6"/>